<name>A0ABQ8BK13_BRANA</name>
<dbReference type="SUPFAM" id="SSF101941">
    <property type="entry name" value="NAC domain"/>
    <property type="match status" value="2"/>
</dbReference>
<gene>
    <name evidence="7" type="ORF">HID58_044663</name>
</gene>
<feature type="domain" description="NAC" evidence="6">
    <location>
        <begin position="10"/>
        <end position="186"/>
    </location>
</feature>
<reference evidence="7 8" key="1">
    <citation type="submission" date="2021-05" db="EMBL/GenBank/DDBJ databases">
        <title>Genome Assembly of Synthetic Allotetraploid Brassica napus Reveals Homoeologous Exchanges between Subgenomes.</title>
        <authorList>
            <person name="Davis J.T."/>
        </authorList>
    </citation>
    <scope>NUCLEOTIDE SEQUENCE [LARGE SCALE GENOMIC DNA]</scope>
    <source>
        <strain evidence="8">cv. Da-Ae</strain>
        <tissue evidence="7">Seedling</tissue>
    </source>
</reference>
<evidence type="ECO:0000256" key="4">
    <source>
        <dbReference type="ARBA" id="ARBA00023242"/>
    </source>
</evidence>
<dbReference type="InterPro" id="IPR003441">
    <property type="entry name" value="NAC-dom"/>
</dbReference>
<feature type="region of interest" description="Disordered" evidence="5">
    <location>
        <begin position="193"/>
        <end position="212"/>
    </location>
</feature>
<protein>
    <recommendedName>
        <fullName evidence="6">NAC domain-containing protein</fullName>
    </recommendedName>
</protein>
<keyword evidence="3" id="KW-0804">Transcription</keyword>
<dbReference type="Proteomes" id="UP000824890">
    <property type="component" value="Unassembled WGS sequence"/>
</dbReference>
<keyword evidence="1" id="KW-0805">Transcription regulation</keyword>
<evidence type="ECO:0000256" key="2">
    <source>
        <dbReference type="ARBA" id="ARBA00023125"/>
    </source>
</evidence>
<organism evidence="7 8">
    <name type="scientific">Brassica napus</name>
    <name type="common">Rape</name>
    <dbReference type="NCBI Taxonomy" id="3708"/>
    <lineage>
        <taxon>Eukaryota</taxon>
        <taxon>Viridiplantae</taxon>
        <taxon>Streptophyta</taxon>
        <taxon>Embryophyta</taxon>
        <taxon>Tracheophyta</taxon>
        <taxon>Spermatophyta</taxon>
        <taxon>Magnoliopsida</taxon>
        <taxon>eudicotyledons</taxon>
        <taxon>Gunneridae</taxon>
        <taxon>Pentapetalae</taxon>
        <taxon>rosids</taxon>
        <taxon>malvids</taxon>
        <taxon>Brassicales</taxon>
        <taxon>Brassicaceae</taxon>
        <taxon>Brassiceae</taxon>
        <taxon>Brassica</taxon>
    </lineage>
</organism>
<feature type="compositionally biased region" description="Acidic residues" evidence="5">
    <location>
        <begin position="202"/>
        <end position="211"/>
    </location>
</feature>
<accession>A0ABQ8BK13</accession>
<proteinExistence type="predicted"/>
<dbReference type="PANTHER" id="PTHR31744:SF129">
    <property type="entry name" value="NAC DOMAIN-CONTAINING PROTEIN"/>
    <property type="match status" value="1"/>
</dbReference>
<dbReference type="EMBL" id="JAGKQM010000011">
    <property type="protein sequence ID" value="KAH0905160.1"/>
    <property type="molecule type" value="Genomic_DNA"/>
</dbReference>
<keyword evidence="8" id="KW-1185">Reference proteome</keyword>
<dbReference type="InterPro" id="IPR036093">
    <property type="entry name" value="NAC_dom_sf"/>
</dbReference>
<dbReference type="Gene3D" id="2.170.150.80">
    <property type="entry name" value="NAC domain"/>
    <property type="match status" value="2"/>
</dbReference>
<keyword evidence="4" id="KW-0539">Nucleus</keyword>
<dbReference type="PANTHER" id="PTHR31744">
    <property type="entry name" value="PROTEIN CUP-SHAPED COTYLEDON 2-RELATED"/>
    <property type="match status" value="1"/>
</dbReference>
<sequence>MISKDPRSSLPPGFRFHPTDEELILHYLRKKVSSLPVPLSIIADVDIYKSDPWDLPAKAPFGEKEWYFFSPRDRKYPNGARPNRAAASGYWKATGTDKLIAVPNREGFNENIGIKKALVFYTGKPPKGVKTNWIMHEYRLAESLSPKRVAHARNGSQVNNLGDRTLKSTEYSMRLDDWVLCRIYKKSHASLSSPEVASATSEDQEHEENDNEPFVVSETLLPNLANDQTLKRQQSSFSNLLDATDLTFLTNFLNETPENRTESEFSFLFGDFSNPDIYGNRYLDHKLPQLSSPTSETRVIGNKRERVDYAEEMMNNSKKINNFSYNNSIDHLDHSLIQQSSFLNQELLINMLEEGGVVVNQGGDQEVVDLPPGFRFHPTDAEIIIHYLKEKVFNVRFTSAAIGQADLNKNEPWDLPKIAKMGEKEFYFFCQRDRKYPTGMRTNRATLSGYWKATGKDKEIFRGKGCFVGMKKTLVFYRGRAPKGEKTNWVMHEYRLDGIYSYHNLPKTARDEWVVCRVFHKNAPPPTTTATTTTTTNQLTRIDSLDNIDHLLDFSSLPPLIDPGFLSQPGPSFSGAGQQHDFKPIPHHPTTVQINNTYPSAQTLTYPYNSVPNYGFGSGYGTGSGNNNNGMIKRENSLVSVSQETGLSSDVNTTATPEISSSYPGMVNTAANAAMMDGNKTSYDDDDLGIFWDDY</sequence>
<evidence type="ECO:0000256" key="5">
    <source>
        <dbReference type="SAM" id="MobiDB-lite"/>
    </source>
</evidence>
<evidence type="ECO:0000259" key="6">
    <source>
        <dbReference type="PROSITE" id="PS51005"/>
    </source>
</evidence>
<dbReference type="PROSITE" id="PS51005">
    <property type="entry name" value="NAC"/>
    <property type="match status" value="2"/>
</dbReference>
<evidence type="ECO:0000313" key="7">
    <source>
        <dbReference type="EMBL" id="KAH0905160.1"/>
    </source>
</evidence>
<comment type="caution">
    <text evidence="7">The sequence shown here is derived from an EMBL/GenBank/DDBJ whole genome shotgun (WGS) entry which is preliminary data.</text>
</comment>
<feature type="domain" description="NAC" evidence="6">
    <location>
        <begin position="370"/>
        <end position="521"/>
    </location>
</feature>
<evidence type="ECO:0000256" key="1">
    <source>
        <dbReference type="ARBA" id="ARBA00023015"/>
    </source>
</evidence>
<evidence type="ECO:0000256" key="3">
    <source>
        <dbReference type="ARBA" id="ARBA00023163"/>
    </source>
</evidence>
<dbReference type="Pfam" id="PF02365">
    <property type="entry name" value="NAM"/>
    <property type="match status" value="2"/>
</dbReference>
<evidence type="ECO:0000313" key="8">
    <source>
        <dbReference type="Proteomes" id="UP000824890"/>
    </source>
</evidence>
<keyword evidence="2" id="KW-0238">DNA-binding</keyword>